<feature type="binding site" evidence="6">
    <location>
        <position position="54"/>
    </location>
    <ligand>
        <name>NAD(+)</name>
        <dbReference type="ChEBI" id="CHEBI:57540"/>
    </ligand>
</feature>
<feature type="active site" description="Proton acceptor" evidence="6">
    <location>
        <position position="54"/>
    </location>
</feature>
<evidence type="ECO:0000256" key="6">
    <source>
        <dbReference type="PROSITE-ProRule" id="PRU01362"/>
    </source>
</evidence>
<evidence type="ECO:0000313" key="8">
    <source>
        <dbReference type="EMBL" id="KEQ00465.1"/>
    </source>
</evidence>
<sequence length="216" mass="25509">MSYEKLNPQKALIWRIVHINNIPWILENGMHCGNSNIQCENWISIGNAELINKRASHPVPIPPKGYLNNYIPFYFTPFSPMLLNIKSGKGGVQKHTNEDIVILVSSLFRIQKLELKYVFTDRHAYCKYAEFYSDLKDLDKIDWKILQQRDFFRDENDPAKFERYQAEALIHQHCPVNALMGIICYNEQSESNIKALLHKRNLEIPVYQRQCWYFND</sequence>
<organism evidence="8 9">
    <name type="scientific">Snodgrassella alvi SCGC AB-598-J21</name>
    <dbReference type="NCBI Taxonomy" id="1385367"/>
    <lineage>
        <taxon>Bacteria</taxon>
        <taxon>Pseudomonadati</taxon>
        <taxon>Pseudomonadota</taxon>
        <taxon>Betaproteobacteria</taxon>
        <taxon>Neisseriales</taxon>
        <taxon>Neisseriaceae</taxon>
        <taxon>Snodgrassella</taxon>
    </lineage>
</organism>
<dbReference type="GO" id="GO:0016757">
    <property type="term" value="F:glycosyltransferase activity"/>
    <property type="evidence" value="ECO:0007669"/>
    <property type="project" value="UniProtKB-UniRule"/>
</dbReference>
<dbReference type="GO" id="GO:0016779">
    <property type="term" value="F:nucleotidyltransferase activity"/>
    <property type="evidence" value="ECO:0007669"/>
    <property type="project" value="UniProtKB-UniRule"/>
</dbReference>
<dbReference type="EMBL" id="AVQL01000450">
    <property type="protein sequence ID" value="KEQ00465.1"/>
    <property type="molecule type" value="Genomic_DNA"/>
</dbReference>
<evidence type="ECO:0000313" key="9">
    <source>
        <dbReference type="Proteomes" id="UP000027644"/>
    </source>
</evidence>
<feature type="binding site" evidence="6">
    <location>
        <begin position="15"/>
        <end position="17"/>
    </location>
    <ligand>
        <name>NAD(+)</name>
        <dbReference type="ChEBI" id="CHEBI:57540"/>
    </ligand>
</feature>
<keyword evidence="2 6" id="KW-0328">Glycosyltransferase</keyword>
<gene>
    <name evidence="8" type="ORF">SASC598J21_017340</name>
</gene>
<evidence type="ECO:0000256" key="5">
    <source>
        <dbReference type="ARBA" id="ARBA00023125"/>
    </source>
</evidence>
<comment type="caution">
    <text evidence="8">The sequence shown here is derived from an EMBL/GenBank/DDBJ whole genome shotgun (WGS) entry which is preliminary data.</text>
</comment>
<evidence type="ECO:0000256" key="3">
    <source>
        <dbReference type="ARBA" id="ARBA00022679"/>
    </source>
</evidence>
<comment type="catalytic activity">
    <reaction evidence="6">
        <text>a thymidine in DNA + NAD(+) = an N-(ADP-alpha-D-ribosyl)-thymidine in DNA + nicotinamide + H(+)</text>
        <dbReference type="Rhea" id="RHEA:71651"/>
        <dbReference type="Rhea" id="RHEA-COMP:13556"/>
        <dbReference type="Rhea" id="RHEA-COMP:18051"/>
        <dbReference type="ChEBI" id="CHEBI:15378"/>
        <dbReference type="ChEBI" id="CHEBI:17154"/>
        <dbReference type="ChEBI" id="CHEBI:57540"/>
        <dbReference type="ChEBI" id="CHEBI:137386"/>
        <dbReference type="ChEBI" id="CHEBI:191199"/>
    </reaction>
</comment>
<protein>
    <submittedName>
        <fullName evidence="8">Alpha-2-macroglobulin RAP, N-terminal domain</fullName>
    </submittedName>
</protein>
<name>A0A074VDA7_9NEIS</name>
<evidence type="ECO:0000259" key="7">
    <source>
        <dbReference type="PROSITE" id="PS52018"/>
    </source>
</evidence>
<evidence type="ECO:0000256" key="1">
    <source>
        <dbReference type="ARBA" id="ARBA00022649"/>
    </source>
</evidence>
<keyword evidence="4 6" id="KW-0548">Nucleotidyltransferase</keyword>
<dbReference type="Pfam" id="PF14487">
    <property type="entry name" value="DarT"/>
    <property type="match status" value="1"/>
</dbReference>
<comment type="caution">
    <text evidence="6">Lacks conserved residue(s) required for the propagation of feature annotation.</text>
</comment>
<feature type="domain" description="DarT" evidence="7">
    <location>
        <begin position="11"/>
        <end position="214"/>
    </location>
</feature>
<dbReference type="AlphaFoldDB" id="A0A074VDA7"/>
<accession>A0A074VDA7</accession>
<dbReference type="GO" id="GO:0003677">
    <property type="term" value="F:DNA binding"/>
    <property type="evidence" value="ECO:0007669"/>
    <property type="project" value="UniProtKB-UniRule"/>
</dbReference>
<keyword evidence="1 6" id="KW-1277">Toxin-antitoxin system</keyword>
<evidence type="ECO:0000256" key="4">
    <source>
        <dbReference type="ARBA" id="ARBA00022695"/>
    </source>
</evidence>
<comment type="similarity">
    <text evidence="6">Belongs to the DarT ADP-ribosyltransferase family.</text>
</comment>
<proteinExistence type="inferred from homology"/>
<evidence type="ECO:0000256" key="2">
    <source>
        <dbReference type="ARBA" id="ARBA00022676"/>
    </source>
</evidence>
<dbReference type="PROSITE" id="PS52018">
    <property type="entry name" value="DART"/>
    <property type="match status" value="1"/>
</dbReference>
<reference evidence="8 9" key="1">
    <citation type="journal article" date="2014" name="PLoS Genet.">
        <title>Hidden diversity in honey bee gut symbionts detected by single-cell genomics.</title>
        <authorList>
            <person name="Engel P."/>
            <person name="Stepanauskas R."/>
            <person name="Moran N."/>
        </authorList>
    </citation>
    <scope>NUCLEOTIDE SEQUENCE [LARGE SCALE GENOMIC DNA]</scope>
    <source>
        <strain evidence="8 9">SCGC AB-598-J21</strain>
    </source>
</reference>
<dbReference type="InterPro" id="IPR029494">
    <property type="entry name" value="DarT"/>
</dbReference>
<keyword evidence="3 6" id="KW-0808">Transferase</keyword>
<feature type="active site" evidence="6">
    <location>
        <position position="167"/>
    </location>
</feature>
<dbReference type="Proteomes" id="UP000027644">
    <property type="component" value="Unassembled WGS sequence"/>
</dbReference>
<keyword evidence="5 6" id="KW-0238">DNA-binding</keyword>